<dbReference type="RefSeq" id="WP_092748135.1">
    <property type="nucleotide sequence ID" value="NZ_FMYL01000006.1"/>
</dbReference>
<dbReference type="PANTHER" id="PTHR45947">
    <property type="entry name" value="SULFOQUINOVOSYL TRANSFERASE SQD2"/>
    <property type="match status" value="1"/>
</dbReference>
<dbReference type="PANTHER" id="PTHR45947:SF3">
    <property type="entry name" value="SULFOQUINOVOSYL TRANSFERASE SQD2"/>
    <property type="match status" value="1"/>
</dbReference>
<evidence type="ECO:0000259" key="2">
    <source>
        <dbReference type="Pfam" id="PF00534"/>
    </source>
</evidence>
<keyword evidence="1" id="KW-0472">Membrane</keyword>
<keyword evidence="4" id="KW-0808">Transferase</keyword>
<reference evidence="5" key="1">
    <citation type="submission" date="2016-09" db="EMBL/GenBank/DDBJ databases">
        <authorList>
            <person name="Varghese N."/>
            <person name="Submissions S."/>
        </authorList>
    </citation>
    <scope>NUCLEOTIDE SEQUENCE [LARGE SCALE GENOMIC DNA]</scope>
    <source>
        <strain evidence="5">ANC 4422</strain>
    </source>
</reference>
<dbReference type="InterPro" id="IPR028098">
    <property type="entry name" value="Glyco_trans_4-like_N"/>
</dbReference>
<dbReference type="AlphaFoldDB" id="A0A1G6HIN9"/>
<keyword evidence="1" id="KW-1133">Transmembrane helix</keyword>
<evidence type="ECO:0000259" key="3">
    <source>
        <dbReference type="Pfam" id="PF13439"/>
    </source>
</evidence>
<dbReference type="GO" id="GO:0016757">
    <property type="term" value="F:glycosyltransferase activity"/>
    <property type="evidence" value="ECO:0007669"/>
    <property type="project" value="InterPro"/>
</dbReference>
<evidence type="ECO:0000313" key="5">
    <source>
        <dbReference type="Proteomes" id="UP000242501"/>
    </source>
</evidence>
<dbReference type="Pfam" id="PF13439">
    <property type="entry name" value="Glyco_transf_4"/>
    <property type="match status" value="1"/>
</dbReference>
<feature type="domain" description="Glycosyltransferase subfamily 4-like N-terminal" evidence="3">
    <location>
        <begin position="12"/>
        <end position="172"/>
    </location>
</feature>
<feature type="domain" description="Glycosyl transferase family 1" evidence="2">
    <location>
        <begin position="177"/>
        <end position="322"/>
    </location>
</feature>
<feature type="transmembrane region" description="Helical" evidence="1">
    <location>
        <begin position="59"/>
        <end position="75"/>
    </location>
</feature>
<evidence type="ECO:0000256" key="1">
    <source>
        <dbReference type="SAM" id="Phobius"/>
    </source>
</evidence>
<name>A0A1G6HIN9_9GAMM</name>
<keyword evidence="5" id="KW-1185">Reference proteome</keyword>
<dbReference type="InterPro" id="IPR050194">
    <property type="entry name" value="Glycosyltransferase_grp1"/>
</dbReference>
<accession>A0A1G6HIN9</accession>
<dbReference type="STRING" id="1219383.SAMN05421733_10644"/>
<organism evidence="4 5">
    <name type="scientific">Acinetobacter boissieri</name>
    <dbReference type="NCBI Taxonomy" id="1219383"/>
    <lineage>
        <taxon>Bacteria</taxon>
        <taxon>Pseudomonadati</taxon>
        <taxon>Pseudomonadota</taxon>
        <taxon>Gammaproteobacteria</taxon>
        <taxon>Moraxellales</taxon>
        <taxon>Moraxellaceae</taxon>
        <taxon>Acinetobacter</taxon>
    </lineage>
</organism>
<dbReference type="SUPFAM" id="SSF53756">
    <property type="entry name" value="UDP-Glycosyltransferase/glycogen phosphorylase"/>
    <property type="match status" value="1"/>
</dbReference>
<gene>
    <name evidence="4" type="ORF">SAMN05421733_10644</name>
</gene>
<dbReference type="Gene3D" id="3.40.50.2000">
    <property type="entry name" value="Glycogen Phosphorylase B"/>
    <property type="match status" value="2"/>
</dbReference>
<proteinExistence type="predicted"/>
<dbReference type="CDD" id="cd03801">
    <property type="entry name" value="GT4_PimA-like"/>
    <property type="match status" value="1"/>
</dbReference>
<dbReference type="OrthoDB" id="9802525at2"/>
<sequence length="360" mass="41876">MKVFHVAETIKGGVATVMNQLIEAQLANGYTIRTLTPSDQLDQLFFHDDMQSFIRDKRGIIGLLNLWFQFIYHFITYKPDVLHIHSSFAGLICRITLMLLFPFSKCNIIYCPHSFSFLMDTSPIKKRFFILIERILTLKTTFIICVSKNEIEEAASYGFNERKLKLIYNGIDQNINLKAKKYLNEEKLNLLFIGRFDYQKGYDKLVNLIERLLKNNIKNFNINIVGDVVNGSDFIQLEYENVKYSKWLNKEKLATYYLNSDIILMPSRWEGLPMVAIEALSLGVPIISKKVSSFPEIIDEGENGFMFNNDEDFYNKVKFAIEFLTIEDLKILSANAYDKYMNTFTAKNMIDLTNDLYTKN</sequence>
<dbReference type="EMBL" id="FMYL01000006">
    <property type="protein sequence ID" value="SDB94120.1"/>
    <property type="molecule type" value="Genomic_DNA"/>
</dbReference>
<dbReference type="Pfam" id="PF00534">
    <property type="entry name" value="Glycos_transf_1"/>
    <property type="match status" value="1"/>
</dbReference>
<evidence type="ECO:0000313" key="4">
    <source>
        <dbReference type="EMBL" id="SDB94120.1"/>
    </source>
</evidence>
<protein>
    <submittedName>
        <fullName evidence="4">Glycosyltransferase involved in cell wall bisynthesis</fullName>
    </submittedName>
</protein>
<feature type="transmembrane region" description="Helical" evidence="1">
    <location>
        <begin position="81"/>
        <end position="101"/>
    </location>
</feature>
<keyword evidence="1" id="KW-0812">Transmembrane</keyword>
<dbReference type="InterPro" id="IPR001296">
    <property type="entry name" value="Glyco_trans_1"/>
</dbReference>
<dbReference type="Proteomes" id="UP000242501">
    <property type="component" value="Unassembled WGS sequence"/>
</dbReference>